<protein>
    <recommendedName>
        <fullName evidence="3">DUF1203 domain-containing protein</fullName>
    </recommendedName>
</protein>
<accession>A0A0L6CIH1</accession>
<dbReference type="InterPro" id="IPR009593">
    <property type="entry name" value="DUF1203"/>
</dbReference>
<comment type="caution">
    <text evidence="1">The sequence shown here is derived from an EMBL/GenBank/DDBJ whole genome shotgun (WGS) entry which is preliminary data.</text>
</comment>
<dbReference type="EMBL" id="LAIR01000002">
    <property type="protein sequence ID" value="KNX37514.1"/>
    <property type="molecule type" value="Genomic_DNA"/>
</dbReference>
<dbReference type="PIRSF" id="PIRSF034110">
    <property type="entry name" value="DUF1203"/>
    <property type="match status" value="1"/>
</dbReference>
<evidence type="ECO:0000313" key="2">
    <source>
        <dbReference type="Proteomes" id="UP000037397"/>
    </source>
</evidence>
<evidence type="ECO:0008006" key="3">
    <source>
        <dbReference type="Google" id="ProtNLM"/>
    </source>
</evidence>
<dbReference type="Proteomes" id="UP000037397">
    <property type="component" value="Unassembled WGS sequence"/>
</dbReference>
<gene>
    <name evidence="1" type="ORF">VV01_10700</name>
</gene>
<keyword evidence="2" id="KW-1185">Reference proteome</keyword>
<dbReference type="Pfam" id="PF06718">
    <property type="entry name" value="DUF1203"/>
    <property type="match status" value="1"/>
</dbReference>
<dbReference type="OrthoDB" id="118609at2"/>
<evidence type="ECO:0000313" key="1">
    <source>
        <dbReference type="EMBL" id="KNX37514.1"/>
    </source>
</evidence>
<dbReference type="STRING" id="1631356.VV01_10700"/>
<sequence>MTTTQAHAIDPIRLKQIWRDRTDERGNPLQAYDSDETFPLRCCLRQSRTGEEIALISYAPLAGRSPWAERGPVFIHLRPCDGYADEGLPADHRHGARVLRSYRHDGTMDYDGIVVTEPGDDLEPVLADLLTDPRRHEVHVRSVTAQCFTYRVTRSGEEPLA</sequence>
<proteinExistence type="predicted"/>
<name>A0A0L6CIH1_9MICO</name>
<dbReference type="RefSeq" id="WP_050669870.1">
    <property type="nucleotide sequence ID" value="NZ_LAIR01000002.1"/>
</dbReference>
<reference evidence="2" key="1">
    <citation type="submission" date="2015-03" db="EMBL/GenBank/DDBJ databases">
        <title>Luteipulveratus halotolerans sp. nov., a novel actinobacterium (Dermacoccaceae) from Sarawak, Malaysia.</title>
        <authorList>
            <person name="Juboi H."/>
            <person name="Basik A."/>
            <person name="Shamsul S.S."/>
            <person name="Arnold P."/>
            <person name="Schmitt E.K."/>
            <person name="Sanglier J.-J."/>
            <person name="Yeo T."/>
        </authorList>
    </citation>
    <scope>NUCLEOTIDE SEQUENCE [LARGE SCALE GENOMIC DNA]</scope>
    <source>
        <strain evidence="2">C296001</strain>
    </source>
</reference>
<organism evidence="1 2">
    <name type="scientific">Luteipulveratus halotolerans</name>
    <dbReference type="NCBI Taxonomy" id="1631356"/>
    <lineage>
        <taxon>Bacteria</taxon>
        <taxon>Bacillati</taxon>
        <taxon>Actinomycetota</taxon>
        <taxon>Actinomycetes</taxon>
        <taxon>Micrococcales</taxon>
        <taxon>Dermacoccaceae</taxon>
        <taxon>Luteipulveratus</taxon>
    </lineage>
</organism>
<dbReference type="AlphaFoldDB" id="A0A0L6CIH1"/>